<evidence type="ECO:0000259" key="18">
    <source>
        <dbReference type="Pfam" id="PF01746"/>
    </source>
</evidence>
<keyword evidence="7 15" id="KW-0963">Cytoplasm</keyword>
<evidence type="ECO:0000256" key="14">
    <source>
        <dbReference type="ARBA" id="ARBA00047783"/>
    </source>
</evidence>
<evidence type="ECO:0000256" key="2">
    <source>
        <dbReference type="ARBA" id="ARBA00004496"/>
    </source>
</evidence>
<dbReference type="GO" id="GO:0005829">
    <property type="term" value="C:cytosol"/>
    <property type="evidence" value="ECO:0007669"/>
    <property type="project" value="TreeGrafter"/>
</dbReference>
<evidence type="ECO:0000256" key="12">
    <source>
        <dbReference type="ARBA" id="ARBA00029736"/>
    </source>
</evidence>
<feature type="domain" description="tRNA methyltransferase TRMD/TRM10-type" evidence="18">
    <location>
        <begin position="4"/>
        <end position="211"/>
    </location>
</feature>
<keyword evidence="10 15" id="KW-0949">S-adenosyl-L-methionine</keyword>
<evidence type="ECO:0000256" key="4">
    <source>
        <dbReference type="ARBA" id="ARBA00011738"/>
    </source>
</evidence>
<evidence type="ECO:0000256" key="8">
    <source>
        <dbReference type="ARBA" id="ARBA00022603"/>
    </source>
</evidence>
<dbReference type="Proteomes" id="UP000230137">
    <property type="component" value="Unassembled WGS sequence"/>
</dbReference>
<dbReference type="EMBL" id="PFQF01000039">
    <property type="protein sequence ID" value="PJA20086.1"/>
    <property type="molecule type" value="Genomic_DNA"/>
</dbReference>
<comment type="caution">
    <text evidence="19">The sequence shown here is derived from an EMBL/GenBank/DDBJ whole genome shotgun (WGS) entry which is preliminary data.</text>
</comment>
<dbReference type="InterPro" id="IPR023148">
    <property type="entry name" value="tRNA_m1G_MeTrfase_C_sf"/>
</dbReference>
<evidence type="ECO:0000256" key="9">
    <source>
        <dbReference type="ARBA" id="ARBA00022679"/>
    </source>
</evidence>
<evidence type="ECO:0000256" key="16">
    <source>
        <dbReference type="PIRSR" id="PIRSR000386-1"/>
    </source>
</evidence>
<dbReference type="SUPFAM" id="SSF75217">
    <property type="entry name" value="alpha/beta knot"/>
    <property type="match status" value="1"/>
</dbReference>
<dbReference type="GO" id="GO:0002939">
    <property type="term" value="P:tRNA N1-guanine methylation"/>
    <property type="evidence" value="ECO:0007669"/>
    <property type="project" value="TreeGrafter"/>
</dbReference>
<dbReference type="NCBIfam" id="NF000648">
    <property type="entry name" value="PRK00026.1"/>
    <property type="match status" value="1"/>
</dbReference>
<dbReference type="PIRSF" id="PIRSF000386">
    <property type="entry name" value="tRNA_mtase"/>
    <property type="match status" value="1"/>
</dbReference>
<evidence type="ECO:0000256" key="17">
    <source>
        <dbReference type="RuleBase" id="RU003464"/>
    </source>
</evidence>
<comment type="caution">
    <text evidence="15">Lacks conserved residue(s) required for the propagation of feature annotation.</text>
</comment>
<dbReference type="GO" id="GO:0052906">
    <property type="term" value="F:tRNA (guanine(37)-N1)-methyltransferase activity"/>
    <property type="evidence" value="ECO:0007669"/>
    <property type="project" value="UniProtKB-UniRule"/>
</dbReference>
<dbReference type="AlphaFoldDB" id="A0A2M7W3J1"/>
<comment type="similarity">
    <text evidence="3 15 17">Belongs to the RNA methyltransferase TrmD family.</text>
</comment>
<gene>
    <name evidence="15" type="primary">trmD</name>
    <name evidence="19" type="ORF">COX60_02825</name>
</gene>
<keyword evidence="11 15" id="KW-0819">tRNA processing</keyword>
<feature type="binding site" evidence="15 16">
    <location>
        <position position="114"/>
    </location>
    <ligand>
        <name>S-adenosyl-L-methionine</name>
        <dbReference type="ChEBI" id="CHEBI:59789"/>
    </ligand>
</feature>
<keyword evidence="8 15" id="KW-0489">Methyltransferase</keyword>
<evidence type="ECO:0000256" key="1">
    <source>
        <dbReference type="ARBA" id="ARBA00002634"/>
    </source>
</evidence>
<keyword evidence="9 15" id="KW-0808">Transferase</keyword>
<evidence type="ECO:0000256" key="5">
    <source>
        <dbReference type="ARBA" id="ARBA00012807"/>
    </source>
</evidence>
<name>A0A2M7W3J1_9BACT</name>
<dbReference type="NCBIfam" id="TIGR00088">
    <property type="entry name" value="trmD"/>
    <property type="match status" value="1"/>
</dbReference>
<evidence type="ECO:0000256" key="7">
    <source>
        <dbReference type="ARBA" id="ARBA00022490"/>
    </source>
</evidence>
<dbReference type="Gene3D" id="1.10.1270.20">
    <property type="entry name" value="tRNA(m1g37)methyltransferase, domain 2"/>
    <property type="match status" value="1"/>
</dbReference>
<evidence type="ECO:0000256" key="13">
    <source>
        <dbReference type="ARBA" id="ARBA00033392"/>
    </source>
</evidence>
<dbReference type="EC" id="2.1.1.228" evidence="5 15"/>
<proteinExistence type="inferred from homology"/>
<dbReference type="Gene3D" id="3.40.1280.10">
    <property type="match status" value="1"/>
</dbReference>
<evidence type="ECO:0000256" key="6">
    <source>
        <dbReference type="ARBA" id="ARBA00014679"/>
    </source>
</evidence>
<comment type="function">
    <text evidence="1 15 17">Specifically methylates guanosine-37 in various tRNAs.</text>
</comment>
<evidence type="ECO:0000256" key="15">
    <source>
        <dbReference type="HAMAP-Rule" id="MF_00605"/>
    </source>
</evidence>
<dbReference type="InterPro" id="IPR029028">
    <property type="entry name" value="Alpha/beta_knot_MTases"/>
</dbReference>
<comment type="subcellular location">
    <subcellularLocation>
        <location evidence="2 15 17">Cytoplasm</location>
    </subcellularLocation>
</comment>
<dbReference type="InterPro" id="IPR002649">
    <property type="entry name" value="tRNA_m1G_MeTrfase_TrmD"/>
</dbReference>
<evidence type="ECO:0000256" key="11">
    <source>
        <dbReference type="ARBA" id="ARBA00022694"/>
    </source>
</evidence>
<evidence type="ECO:0000313" key="20">
    <source>
        <dbReference type="Proteomes" id="UP000230137"/>
    </source>
</evidence>
<reference evidence="20" key="1">
    <citation type="submission" date="2017-09" db="EMBL/GenBank/DDBJ databases">
        <title>Depth-based differentiation of microbial function through sediment-hosted aquifers and enrichment of novel symbionts in the deep terrestrial subsurface.</title>
        <authorList>
            <person name="Probst A.J."/>
            <person name="Ladd B."/>
            <person name="Jarett J.K."/>
            <person name="Geller-Mcgrath D.E."/>
            <person name="Sieber C.M.K."/>
            <person name="Emerson J.B."/>
            <person name="Anantharaman K."/>
            <person name="Thomas B.C."/>
            <person name="Malmstrom R."/>
            <person name="Stieglmeier M."/>
            <person name="Klingl A."/>
            <person name="Woyke T."/>
            <person name="Ryan C.M."/>
            <person name="Banfield J.F."/>
        </authorList>
    </citation>
    <scope>NUCLEOTIDE SEQUENCE [LARGE SCALE GENOMIC DNA]</scope>
</reference>
<evidence type="ECO:0000256" key="10">
    <source>
        <dbReference type="ARBA" id="ARBA00022691"/>
    </source>
</evidence>
<sequence>MKIFYIVSLFPDFLQSFKNHSMIYRAEKNKIIKIIPIDLRKFGINKRKTVDGTPAGGGGGMILRVDVIVKALESIKKKDKNLKVILLDPRGKIFNQKKAISIAQSKHNLVLICGHYEGVDERINDYVDEKISIGKYVLTGGEIPAMTIIDAVSRNIKRFFGNKTPYLNESFTTDNYLEYPQYTKPNEFEGKKIPEILLSGNHREIKDWRNDV</sequence>
<organism evidence="19 20">
    <name type="scientific">Candidatus Berkelbacteria bacterium CG_4_10_14_0_2_um_filter_35_9_33_12</name>
    <dbReference type="NCBI Taxonomy" id="1974499"/>
    <lineage>
        <taxon>Bacteria</taxon>
        <taxon>Candidatus Berkelbacteria</taxon>
    </lineage>
</organism>
<dbReference type="Pfam" id="PF01746">
    <property type="entry name" value="tRNA_m1G_MT"/>
    <property type="match status" value="1"/>
</dbReference>
<dbReference type="InterPro" id="IPR016009">
    <property type="entry name" value="tRNA_MeTrfase_TRMD/TRM10"/>
</dbReference>
<comment type="catalytic activity">
    <reaction evidence="14 15 17">
        <text>guanosine(37) in tRNA + S-adenosyl-L-methionine = N(1)-methylguanosine(37) in tRNA + S-adenosyl-L-homocysteine + H(+)</text>
        <dbReference type="Rhea" id="RHEA:36899"/>
        <dbReference type="Rhea" id="RHEA-COMP:10145"/>
        <dbReference type="Rhea" id="RHEA-COMP:10147"/>
        <dbReference type="ChEBI" id="CHEBI:15378"/>
        <dbReference type="ChEBI" id="CHEBI:57856"/>
        <dbReference type="ChEBI" id="CHEBI:59789"/>
        <dbReference type="ChEBI" id="CHEBI:73542"/>
        <dbReference type="ChEBI" id="CHEBI:74269"/>
        <dbReference type="EC" id="2.1.1.228"/>
    </reaction>
</comment>
<dbReference type="HAMAP" id="MF_00605">
    <property type="entry name" value="TrmD"/>
    <property type="match status" value="1"/>
</dbReference>
<evidence type="ECO:0000256" key="3">
    <source>
        <dbReference type="ARBA" id="ARBA00007630"/>
    </source>
</evidence>
<protein>
    <recommendedName>
        <fullName evidence="6 15">tRNA (guanine-N(1)-)-methyltransferase</fullName>
        <ecNumber evidence="5 15">2.1.1.228</ecNumber>
    </recommendedName>
    <alternativeName>
        <fullName evidence="12 15">M1G-methyltransferase</fullName>
    </alternativeName>
    <alternativeName>
        <fullName evidence="13 15">tRNA [GM37] methyltransferase</fullName>
    </alternativeName>
</protein>
<dbReference type="PANTHER" id="PTHR46417:SF1">
    <property type="entry name" value="TRNA (GUANINE-N(1)-)-METHYLTRANSFERASE"/>
    <property type="match status" value="1"/>
</dbReference>
<dbReference type="InterPro" id="IPR029026">
    <property type="entry name" value="tRNA_m1G_MTases_N"/>
</dbReference>
<evidence type="ECO:0000313" key="19">
    <source>
        <dbReference type="EMBL" id="PJA20086.1"/>
    </source>
</evidence>
<accession>A0A2M7W3J1</accession>
<dbReference type="PANTHER" id="PTHR46417">
    <property type="entry name" value="TRNA (GUANINE-N(1)-)-METHYLTRANSFERASE"/>
    <property type="match status" value="1"/>
</dbReference>
<comment type="subunit">
    <text evidence="4 15 17">Homodimer.</text>
</comment>